<sequence length="64" mass="7728">MWENGKYIKVVVYDKEEDDEKEITHYRLKDDELVNINGHPDIDFDSIEEQEPDYIEEKGKIIKQ</sequence>
<evidence type="ECO:0000313" key="2">
    <source>
        <dbReference type="Proteomes" id="UP000273811"/>
    </source>
</evidence>
<dbReference type="OrthoDB" id="2938702at2"/>
<accession>A0A443IJ89</accession>
<evidence type="ECO:0000313" key="1">
    <source>
        <dbReference type="EMBL" id="RWR04343.1"/>
    </source>
</evidence>
<keyword evidence="2" id="KW-1185">Reference proteome</keyword>
<organism evidence="1 2">
    <name type="scientific">Siminovitchia fortis</name>
    <dbReference type="NCBI Taxonomy" id="254758"/>
    <lineage>
        <taxon>Bacteria</taxon>
        <taxon>Bacillati</taxon>
        <taxon>Bacillota</taxon>
        <taxon>Bacilli</taxon>
        <taxon>Bacillales</taxon>
        <taxon>Bacillaceae</taxon>
        <taxon>Siminovitchia</taxon>
    </lineage>
</organism>
<dbReference type="Proteomes" id="UP000273811">
    <property type="component" value="Unassembled WGS sequence"/>
</dbReference>
<dbReference type="EMBL" id="QYTU02000063">
    <property type="protein sequence ID" value="RWR04343.1"/>
    <property type="molecule type" value="Genomic_DNA"/>
</dbReference>
<dbReference type="AlphaFoldDB" id="A0A443IJ89"/>
<dbReference type="RefSeq" id="WP_120075850.1">
    <property type="nucleotide sequence ID" value="NZ_CP126113.1"/>
</dbReference>
<protein>
    <submittedName>
        <fullName evidence="1">Uncharacterized protein</fullName>
    </submittedName>
</protein>
<reference evidence="1" key="1">
    <citation type="submission" date="2018-12" db="EMBL/GenBank/DDBJ databases">
        <authorList>
            <person name="Sun L."/>
            <person name="Chen Z."/>
        </authorList>
    </citation>
    <scope>NUCLEOTIDE SEQUENCE [LARGE SCALE GENOMIC DNA]</scope>
    <source>
        <strain evidence="1">DSM 16012</strain>
    </source>
</reference>
<proteinExistence type="predicted"/>
<name>A0A443IJ89_9BACI</name>
<comment type="caution">
    <text evidence="1">The sequence shown here is derived from an EMBL/GenBank/DDBJ whole genome shotgun (WGS) entry which is preliminary data.</text>
</comment>
<gene>
    <name evidence="1" type="ORF">D4N35_017095</name>
</gene>